<proteinExistence type="predicted"/>
<feature type="region of interest" description="Disordered" evidence="1">
    <location>
        <begin position="1"/>
        <end position="70"/>
    </location>
</feature>
<dbReference type="Proteomes" id="UP000476176">
    <property type="component" value="Unassembled WGS sequence"/>
</dbReference>
<feature type="region of interest" description="Disordered" evidence="1">
    <location>
        <begin position="92"/>
        <end position="131"/>
    </location>
</feature>
<feature type="region of interest" description="Disordered" evidence="1">
    <location>
        <begin position="154"/>
        <end position="195"/>
    </location>
</feature>
<feature type="compositionally biased region" description="Acidic residues" evidence="1">
    <location>
        <begin position="111"/>
        <end position="120"/>
    </location>
</feature>
<evidence type="ECO:0000256" key="1">
    <source>
        <dbReference type="SAM" id="MobiDB-lite"/>
    </source>
</evidence>
<feature type="compositionally biased region" description="Basic and acidic residues" evidence="1">
    <location>
        <begin position="1"/>
        <end position="10"/>
    </location>
</feature>
<gene>
    <name evidence="2" type="ORF">PF004_g31629</name>
</gene>
<comment type="caution">
    <text evidence="2">The sequence shown here is derived from an EMBL/GenBank/DDBJ whole genome shotgun (WGS) entry which is preliminary data.</text>
</comment>
<protein>
    <submittedName>
        <fullName evidence="2">Uncharacterized protein</fullName>
    </submittedName>
</protein>
<feature type="compositionally biased region" description="Basic and acidic residues" evidence="1">
    <location>
        <begin position="19"/>
        <end position="69"/>
    </location>
</feature>
<reference evidence="2 3" key="1">
    <citation type="submission" date="2018-09" db="EMBL/GenBank/DDBJ databases">
        <title>Genomic investigation of the strawberry pathogen Phytophthora fragariae indicates pathogenicity is determined by transcriptional variation in three key races.</title>
        <authorList>
            <person name="Adams T.M."/>
            <person name="Armitage A.D."/>
            <person name="Sobczyk M.K."/>
            <person name="Bates H.J."/>
            <person name="Dunwell J.M."/>
            <person name="Nellist C.F."/>
            <person name="Harrison R.J."/>
        </authorList>
    </citation>
    <scope>NUCLEOTIDE SEQUENCE [LARGE SCALE GENOMIC DNA]</scope>
    <source>
        <strain evidence="2 3">BC-23</strain>
    </source>
</reference>
<accession>A0A6G0M9G7</accession>
<evidence type="ECO:0000313" key="2">
    <source>
        <dbReference type="EMBL" id="KAE9159194.1"/>
    </source>
</evidence>
<feature type="compositionally biased region" description="Basic and acidic residues" evidence="1">
    <location>
        <begin position="92"/>
        <end position="110"/>
    </location>
</feature>
<feature type="compositionally biased region" description="Basic and acidic residues" evidence="1">
    <location>
        <begin position="177"/>
        <end position="195"/>
    </location>
</feature>
<evidence type="ECO:0000313" key="3">
    <source>
        <dbReference type="Proteomes" id="UP000476176"/>
    </source>
</evidence>
<sequence length="236" mass="27107">MLKIEERTTTRDSTPSRPRARDQPRRREDRRYDDSRRRDDRRRDETRDATNRRDRRERDYERHRDDSRNVPRVTLAEASVADIVAELQVRDARDVPSDRMSSRQHFHGDSGSEEASDDGSGDSGHCDDDRSDGYSSEGCVHYLAAANDNERRAAAEGTYARSDNRPPRGDTAGRSNGSRDNRYQSRGNHDSNRDDRARQYGPCAACGGLYHSAHYCRKRCKLCKQVHDAGKCEVFQ</sequence>
<organism evidence="2 3">
    <name type="scientific">Phytophthora fragariae</name>
    <dbReference type="NCBI Taxonomy" id="53985"/>
    <lineage>
        <taxon>Eukaryota</taxon>
        <taxon>Sar</taxon>
        <taxon>Stramenopiles</taxon>
        <taxon>Oomycota</taxon>
        <taxon>Peronosporomycetes</taxon>
        <taxon>Peronosporales</taxon>
        <taxon>Peronosporaceae</taxon>
        <taxon>Phytophthora</taxon>
    </lineage>
</organism>
<name>A0A6G0M9G7_9STRA</name>
<dbReference type="EMBL" id="QXGC01008169">
    <property type="protein sequence ID" value="KAE9159194.1"/>
    <property type="molecule type" value="Genomic_DNA"/>
</dbReference>
<dbReference type="AlphaFoldDB" id="A0A6G0M9G7"/>